<dbReference type="SUPFAM" id="SSF46689">
    <property type="entry name" value="Homeodomain-like"/>
    <property type="match status" value="1"/>
</dbReference>
<accession>A0A915MY16</accession>
<dbReference type="Gene3D" id="1.10.10.60">
    <property type="entry name" value="Homeodomain-like"/>
    <property type="match status" value="1"/>
</dbReference>
<feature type="domain" description="HTH myb-type" evidence="6">
    <location>
        <begin position="412"/>
        <end position="459"/>
    </location>
</feature>
<dbReference type="Proteomes" id="UP000887561">
    <property type="component" value="Unplaced"/>
</dbReference>
<dbReference type="InterPro" id="IPR001005">
    <property type="entry name" value="SANT/Myb"/>
</dbReference>
<name>A0A915MY16_MELJA</name>
<dbReference type="Pfam" id="PF01391">
    <property type="entry name" value="Collagen"/>
    <property type="match status" value="1"/>
</dbReference>
<dbReference type="Pfam" id="PF00249">
    <property type="entry name" value="Myb_DNA-binding"/>
    <property type="match status" value="1"/>
</dbReference>
<dbReference type="PROSITE" id="PS50090">
    <property type="entry name" value="MYB_LIKE"/>
    <property type="match status" value="1"/>
</dbReference>
<feature type="compositionally biased region" description="Pro residues" evidence="3">
    <location>
        <begin position="213"/>
        <end position="224"/>
    </location>
</feature>
<evidence type="ECO:0000259" key="5">
    <source>
        <dbReference type="PROSITE" id="PS50090"/>
    </source>
</evidence>
<evidence type="ECO:0000256" key="1">
    <source>
        <dbReference type="ARBA" id="ARBA00004123"/>
    </source>
</evidence>
<dbReference type="GO" id="GO:0005634">
    <property type="term" value="C:nucleus"/>
    <property type="evidence" value="ECO:0007669"/>
    <property type="project" value="UniProtKB-SubCell"/>
</dbReference>
<comment type="subcellular location">
    <subcellularLocation>
        <location evidence="1">Nucleus</location>
    </subcellularLocation>
</comment>
<dbReference type="InterPro" id="IPR009057">
    <property type="entry name" value="Homeodomain-like_sf"/>
</dbReference>
<dbReference type="GO" id="GO:0042302">
    <property type="term" value="F:structural constituent of cuticle"/>
    <property type="evidence" value="ECO:0007669"/>
    <property type="project" value="InterPro"/>
</dbReference>
<keyword evidence="4" id="KW-0812">Transmembrane</keyword>
<organism evidence="7 8">
    <name type="scientific">Meloidogyne javanica</name>
    <name type="common">Root-knot nematode worm</name>
    <dbReference type="NCBI Taxonomy" id="6303"/>
    <lineage>
        <taxon>Eukaryota</taxon>
        <taxon>Metazoa</taxon>
        <taxon>Ecdysozoa</taxon>
        <taxon>Nematoda</taxon>
        <taxon>Chromadorea</taxon>
        <taxon>Rhabditida</taxon>
        <taxon>Tylenchina</taxon>
        <taxon>Tylenchomorpha</taxon>
        <taxon>Tylenchoidea</taxon>
        <taxon>Meloidogynidae</taxon>
        <taxon>Meloidogyninae</taxon>
        <taxon>Meloidogyne</taxon>
        <taxon>Meloidogyne incognita group</taxon>
    </lineage>
</organism>
<dbReference type="SMART" id="SM00717">
    <property type="entry name" value="SANT"/>
    <property type="match status" value="1"/>
</dbReference>
<dbReference type="PANTHER" id="PTHR24637">
    <property type="entry name" value="COLLAGEN"/>
    <property type="match status" value="1"/>
</dbReference>
<dbReference type="InterPro" id="IPR008160">
    <property type="entry name" value="Collagen"/>
</dbReference>
<evidence type="ECO:0000259" key="6">
    <source>
        <dbReference type="PROSITE" id="PS51294"/>
    </source>
</evidence>
<dbReference type="Pfam" id="PF01484">
    <property type="entry name" value="Col_cuticle_N"/>
    <property type="match status" value="1"/>
</dbReference>
<dbReference type="AlphaFoldDB" id="A0A915MY16"/>
<protein>
    <submittedName>
        <fullName evidence="8">Uncharacterized protein</fullName>
    </submittedName>
</protein>
<dbReference type="InterPro" id="IPR002486">
    <property type="entry name" value="Col_cuticle_N"/>
</dbReference>
<sequence>MKDNLICFAITISVTTIIMCIAGIMCLNIQLQSMWDELGLEIKQFNIKTDNIWEGMLSLGAGTPSNRQRRQIYGGYGVQQQQHQTQNLFTAKVATGPLKVSLGSSCNCISLNDCPAGPPGFPGVVGPPGERGIGGVPGIPGHDAMDVHSSISKGCFVSEIGKPGKAGDVGKDAEKLIGRKGVRGTAGPEGPPGQIGEKGLDGVQGKQGAKGPPGTPGSQGPPGPDGEEGGRGVLGKHGQDAEYCPCPTRDGSFGKRSIRGISMKNSKRKKLDDCDETSLQNEFTKLQEAYKFVERREVTVKNVDDLRQLGAIYSSQMLNCSKRSDPFPEFNESEEESSRRSKRPRLLKLPSDGSIFNDGIPFHHFALTQLKDRHINRLKANGSKLLNRTAIQVFRRCYHIFRVSSFDGEDLRKWTPEDDRRLLELYKEVGNCWEYIGNELMHPRYACYLRYYKLIGKENNDGNC</sequence>
<keyword evidence="4" id="KW-0472">Membrane</keyword>
<feature type="region of interest" description="Disordered" evidence="3">
    <location>
        <begin position="324"/>
        <end position="344"/>
    </location>
</feature>
<dbReference type="PANTHER" id="PTHR24637:SF421">
    <property type="entry name" value="CUTICLE COLLAGEN DPY-2"/>
    <property type="match status" value="1"/>
</dbReference>
<dbReference type="InterPro" id="IPR017930">
    <property type="entry name" value="Myb_dom"/>
</dbReference>
<keyword evidence="4" id="KW-1133">Transmembrane helix</keyword>
<evidence type="ECO:0000256" key="3">
    <source>
        <dbReference type="SAM" id="MobiDB-lite"/>
    </source>
</evidence>
<dbReference type="PROSITE" id="PS51294">
    <property type="entry name" value="HTH_MYB"/>
    <property type="match status" value="1"/>
</dbReference>
<feature type="region of interest" description="Disordered" evidence="3">
    <location>
        <begin position="178"/>
        <end position="249"/>
    </location>
</feature>
<dbReference type="SMART" id="SM01088">
    <property type="entry name" value="Col_cuticle_N"/>
    <property type="match status" value="1"/>
</dbReference>
<evidence type="ECO:0000313" key="8">
    <source>
        <dbReference type="WBParaSite" id="scaffold6515_cov195.g10941"/>
    </source>
</evidence>
<proteinExistence type="predicted"/>
<feature type="transmembrane region" description="Helical" evidence="4">
    <location>
        <begin position="5"/>
        <end position="25"/>
    </location>
</feature>
<reference evidence="8" key="1">
    <citation type="submission" date="2022-11" db="UniProtKB">
        <authorList>
            <consortium name="WormBaseParasite"/>
        </authorList>
    </citation>
    <scope>IDENTIFICATION</scope>
</reference>
<dbReference type="CDD" id="cd00167">
    <property type="entry name" value="SANT"/>
    <property type="match status" value="1"/>
</dbReference>
<keyword evidence="7" id="KW-1185">Reference proteome</keyword>
<keyword evidence="2" id="KW-0677">Repeat</keyword>
<evidence type="ECO:0000256" key="4">
    <source>
        <dbReference type="SAM" id="Phobius"/>
    </source>
</evidence>
<evidence type="ECO:0000256" key="2">
    <source>
        <dbReference type="ARBA" id="ARBA00022737"/>
    </source>
</evidence>
<dbReference type="WBParaSite" id="scaffold6515_cov195.g10941">
    <property type="protein sequence ID" value="scaffold6515_cov195.g10941"/>
    <property type="gene ID" value="scaffold6515_cov195.g10941"/>
</dbReference>
<evidence type="ECO:0000313" key="7">
    <source>
        <dbReference type="Proteomes" id="UP000887561"/>
    </source>
</evidence>
<feature type="domain" description="Myb-like" evidence="5">
    <location>
        <begin position="413"/>
        <end position="455"/>
    </location>
</feature>